<keyword evidence="2" id="KW-1185">Reference proteome</keyword>
<dbReference type="Proteomes" id="UP000325286">
    <property type="component" value="Chromosome"/>
</dbReference>
<name>A0A5B9QW40_9BACT</name>
<evidence type="ECO:0000313" key="1">
    <source>
        <dbReference type="EMBL" id="QEG38241.1"/>
    </source>
</evidence>
<organism evidence="1 2">
    <name type="scientific">Roseimaritima ulvae</name>
    <dbReference type="NCBI Taxonomy" id="980254"/>
    <lineage>
        <taxon>Bacteria</taxon>
        <taxon>Pseudomonadati</taxon>
        <taxon>Planctomycetota</taxon>
        <taxon>Planctomycetia</taxon>
        <taxon>Pirellulales</taxon>
        <taxon>Pirellulaceae</taxon>
        <taxon>Roseimaritima</taxon>
    </lineage>
</organism>
<evidence type="ECO:0000313" key="2">
    <source>
        <dbReference type="Proteomes" id="UP000325286"/>
    </source>
</evidence>
<dbReference type="AlphaFoldDB" id="A0A5B9QW40"/>
<gene>
    <name evidence="1" type="ORF">UC8_01960</name>
</gene>
<sequence>MENAFSIRTWDADASPNVLRDSEFRSYARQSVGTDTIHRERDGSYDAQSTGCLLDNAGKRLEISLDLRILTRPIGLLF</sequence>
<dbReference type="KEGG" id="rul:UC8_01960"/>
<accession>A0A5B9QW40</accession>
<reference evidence="1 2" key="1">
    <citation type="submission" date="2019-08" db="EMBL/GenBank/DDBJ databases">
        <title>Deep-cultivation of Planctomycetes and their phenomic and genomic characterization uncovers novel biology.</title>
        <authorList>
            <person name="Wiegand S."/>
            <person name="Jogler M."/>
            <person name="Boedeker C."/>
            <person name="Pinto D."/>
            <person name="Vollmers J."/>
            <person name="Rivas-Marin E."/>
            <person name="Kohn T."/>
            <person name="Peeters S.H."/>
            <person name="Heuer A."/>
            <person name="Rast P."/>
            <person name="Oberbeckmann S."/>
            <person name="Bunk B."/>
            <person name="Jeske O."/>
            <person name="Meyerdierks A."/>
            <person name="Storesund J.E."/>
            <person name="Kallscheuer N."/>
            <person name="Luecker S."/>
            <person name="Lage O.M."/>
            <person name="Pohl T."/>
            <person name="Merkel B.J."/>
            <person name="Hornburger P."/>
            <person name="Mueller R.-W."/>
            <person name="Bruemmer F."/>
            <person name="Labrenz M."/>
            <person name="Spormann A.M."/>
            <person name="Op den Camp H."/>
            <person name="Overmann J."/>
            <person name="Amann R."/>
            <person name="Jetten M.S.M."/>
            <person name="Mascher T."/>
            <person name="Medema M.H."/>
            <person name="Devos D.P."/>
            <person name="Kaster A.-K."/>
            <person name="Ovreas L."/>
            <person name="Rohde M."/>
            <person name="Galperin M.Y."/>
            <person name="Jogler C."/>
        </authorList>
    </citation>
    <scope>NUCLEOTIDE SEQUENCE [LARGE SCALE GENOMIC DNA]</scope>
    <source>
        <strain evidence="1 2">UC8</strain>
    </source>
</reference>
<dbReference type="EMBL" id="CP042914">
    <property type="protein sequence ID" value="QEG38241.1"/>
    <property type="molecule type" value="Genomic_DNA"/>
</dbReference>
<protein>
    <submittedName>
        <fullName evidence="1">Uncharacterized protein</fullName>
    </submittedName>
</protein>
<proteinExistence type="predicted"/>